<dbReference type="Proteomes" id="UP000611500">
    <property type="component" value="Unassembled WGS sequence"/>
</dbReference>
<evidence type="ECO:0000256" key="2">
    <source>
        <dbReference type="ARBA" id="ARBA00007362"/>
    </source>
</evidence>
<name>A0A8J3H7P3_9RHOB</name>
<gene>
    <name evidence="8" type="ORF">GCM10010961_17430</name>
</gene>
<feature type="transmembrane region" description="Helical" evidence="6">
    <location>
        <begin position="255"/>
        <end position="276"/>
    </location>
</feature>
<evidence type="ECO:0000256" key="3">
    <source>
        <dbReference type="ARBA" id="ARBA00022692"/>
    </source>
</evidence>
<dbReference type="RefSeq" id="WP_051312289.1">
    <property type="nucleotide sequence ID" value="NZ_BNAP01000005.1"/>
</dbReference>
<protein>
    <recommendedName>
        <fullName evidence="7">EamA domain-containing protein</fullName>
    </recommendedName>
</protein>
<reference evidence="8" key="2">
    <citation type="submission" date="2020-09" db="EMBL/GenBank/DDBJ databases">
        <authorList>
            <person name="Sun Q."/>
            <person name="Zhou Y."/>
        </authorList>
    </citation>
    <scope>NUCLEOTIDE SEQUENCE</scope>
    <source>
        <strain evidence="8">CGMCC 1.7081</strain>
    </source>
</reference>
<feature type="transmembrane region" description="Helical" evidence="6">
    <location>
        <begin position="137"/>
        <end position="157"/>
    </location>
</feature>
<dbReference type="Pfam" id="PF00892">
    <property type="entry name" value="EamA"/>
    <property type="match status" value="1"/>
</dbReference>
<dbReference type="InterPro" id="IPR050638">
    <property type="entry name" value="AA-Vitamin_Transporters"/>
</dbReference>
<evidence type="ECO:0000256" key="4">
    <source>
        <dbReference type="ARBA" id="ARBA00022989"/>
    </source>
</evidence>
<reference evidence="8" key="1">
    <citation type="journal article" date="2014" name="Int. J. Syst. Evol. Microbiol.">
        <title>Complete genome sequence of Corynebacterium casei LMG S-19264T (=DSM 44701T), isolated from a smear-ripened cheese.</title>
        <authorList>
            <consortium name="US DOE Joint Genome Institute (JGI-PGF)"/>
            <person name="Walter F."/>
            <person name="Albersmeier A."/>
            <person name="Kalinowski J."/>
            <person name="Ruckert C."/>
        </authorList>
    </citation>
    <scope>NUCLEOTIDE SEQUENCE</scope>
    <source>
        <strain evidence="8">CGMCC 1.7081</strain>
    </source>
</reference>
<dbReference type="SUPFAM" id="SSF103481">
    <property type="entry name" value="Multidrug resistance efflux transporter EmrE"/>
    <property type="match status" value="2"/>
</dbReference>
<proteinExistence type="inferred from homology"/>
<feature type="transmembrane region" description="Helical" evidence="6">
    <location>
        <begin position="79"/>
        <end position="100"/>
    </location>
</feature>
<dbReference type="PANTHER" id="PTHR32322">
    <property type="entry name" value="INNER MEMBRANE TRANSPORTER"/>
    <property type="match status" value="1"/>
</dbReference>
<dbReference type="GO" id="GO:0016020">
    <property type="term" value="C:membrane"/>
    <property type="evidence" value="ECO:0007669"/>
    <property type="project" value="UniProtKB-SubCell"/>
</dbReference>
<feature type="transmembrane region" description="Helical" evidence="6">
    <location>
        <begin position="106"/>
        <end position="125"/>
    </location>
</feature>
<feature type="domain" description="EamA" evidence="7">
    <location>
        <begin position="21"/>
        <end position="151"/>
    </location>
</feature>
<dbReference type="PANTHER" id="PTHR32322:SF2">
    <property type="entry name" value="EAMA DOMAIN-CONTAINING PROTEIN"/>
    <property type="match status" value="1"/>
</dbReference>
<evidence type="ECO:0000313" key="9">
    <source>
        <dbReference type="Proteomes" id="UP000611500"/>
    </source>
</evidence>
<accession>A0A8J3H7P3</accession>
<evidence type="ECO:0000313" key="8">
    <source>
        <dbReference type="EMBL" id="GHG88393.1"/>
    </source>
</evidence>
<feature type="transmembrane region" description="Helical" evidence="6">
    <location>
        <begin position="197"/>
        <end position="217"/>
    </location>
</feature>
<feature type="transmembrane region" description="Helical" evidence="6">
    <location>
        <begin position="282"/>
        <end position="298"/>
    </location>
</feature>
<dbReference type="InterPro" id="IPR037185">
    <property type="entry name" value="EmrE-like"/>
</dbReference>
<evidence type="ECO:0000256" key="6">
    <source>
        <dbReference type="SAM" id="Phobius"/>
    </source>
</evidence>
<comment type="caution">
    <text evidence="8">The sequence shown here is derived from an EMBL/GenBank/DDBJ whole genome shotgun (WGS) entry which is preliminary data.</text>
</comment>
<feature type="transmembrane region" description="Helical" evidence="6">
    <location>
        <begin position="163"/>
        <end position="185"/>
    </location>
</feature>
<evidence type="ECO:0000256" key="5">
    <source>
        <dbReference type="ARBA" id="ARBA00023136"/>
    </source>
</evidence>
<feature type="transmembrane region" description="Helical" evidence="6">
    <location>
        <begin position="229"/>
        <end position="248"/>
    </location>
</feature>
<comment type="subcellular location">
    <subcellularLocation>
        <location evidence="1">Membrane</location>
        <topology evidence="1">Multi-pass membrane protein</topology>
    </subcellularLocation>
</comment>
<keyword evidence="4 6" id="KW-1133">Transmembrane helix</keyword>
<organism evidence="8 9">
    <name type="scientific">Pseudodonghicola xiamenensis</name>
    <dbReference type="NCBI Taxonomy" id="337702"/>
    <lineage>
        <taxon>Bacteria</taxon>
        <taxon>Pseudomonadati</taxon>
        <taxon>Pseudomonadota</taxon>
        <taxon>Alphaproteobacteria</taxon>
        <taxon>Rhodobacterales</taxon>
        <taxon>Paracoccaceae</taxon>
        <taxon>Pseudodonghicola</taxon>
    </lineage>
</organism>
<comment type="similarity">
    <text evidence="2">Belongs to the EamA transporter family.</text>
</comment>
<evidence type="ECO:0000259" key="7">
    <source>
        <dbReference type="Pfam" id="PF00892"/>
    </source>
</evidence>
<dbReference type="InterPro" id="IPR000620">
    <property type="entry name" value="EamA_dom"/>
</dbReference>
<feature type="transmembrane region" description="Helical" evidence="6">
    <location>
        <begin position="21"/>
        <end position="40"/>
    </location>
</feature>
<sequence>MTAPDLSLRPAAPHLWQLRAMVALAGFAWGMTGPLTKLAISTGHNAIGISFWSTLFAAGILSGVLLLRGQRLPLGGRHIRLYLSAGLLGTALPNALSFTAYGHLPIGIMVMLLSLLPMVTLLMAWPLGLERPTPRRLAGIVLGMLGVALIVLPGTSLPDPAQAIWILAPLIVAISYSGESIVIAWADIRDMGPTATLCGMSWGALSLITPVMLITGTGFDITAFGAPELAVMGLALLNLVAYAGYIWLIGHAGPVFASQTGYVVTGTGVLLGMIFFGERHSIWVWGALCLIVVGVTMVQPKQDDP</sequence>
<dbReference type="EMBL" id="BNAP01000005">
    <property type="protein sequence ID" value="GHG88393.1"/>
    <property type="molecule type" value="Genomic_DNA"/>
</dbReference>
<feature type="transmembrane region" description="Helical" evidence="6">
    <location>
        <begin position="46"/>
        <end position="67"/>
    </location>
</feature>
<dbReference type="AlphaFoldDB" id="A0A8J3H7P3"/>
<keyword evidence="3 6" id="KW-0812">Transmembrane</keyword>
<evidence type="ECO:0000256" key="1">
    <source>
        <dbReference type="ARBA" id="ARBA00004141"/>
    </source>
</evidence>
<keyword evidence="5 6" id="KW-0472">Membrane</keyword>
<keyword evidence="9" id="KW-1185">Reference proteome</keyword>